<dbReference type="InterPro" id="IPR042837">
    <property type="entry name" value="PTX3"/>
</dbReference>
<dbReference type="SMART" id="SM00560">
    <property type="entry name" value="LamGL"/>
    <property type="match status" value="4"/>
</dbReference>
<evidence type="ECO:0000313" key="5">
    <source>
        <dbReference type="Proteomes" id="UP000734823"/>
    </source>
</evidence>
<comment type="caution">
    <text evidence="4">The sequence shown here is derived from an EMBL/GenBank/DDBJ whole genome shotgun (WGS) entry which is preliminary data.</text>
</comment>
<feature type="domain" description="LamG-like jellyroll fold" evidence="3">
    <location>
        <begin position="313"/>
        <end position="453"/>
    </location>
</feature>
<keyword evidence="2" id="KW-1015">Disulfide bond</keyword>
<feature type="domain" description="LamG-like jellyroll fold" evidence="3">
    <location>
        <begin position="530"/>
        <end position="669"/>
    </location>
</feature>
<keyword evidence="1" id="KW-0732">Signal</keyword>
<sequence length="1145" mass="121579">REGDNTSWRRFDLNPSLIVSYNSKPNQPVELGLQGWGPNAADDLACGAFVGTRTPRLRAVLSDPDGDSVNAVFHVPAVNSNTGTGNLPSWTWGEITVPNGHIGTDGTYNWHVTIGDGELLGPQSETCSFIVDTVVPGQPVVTSTQYPAATTSGGVGVGGKFTLAAPAGTSDIDHYLYSFTSGGDDPRTVAKPTVLNGSAVVSWTPMASGPQVMSVRSVDRAGNRSAIVRYAIDVGDYQVGVSGKVAHYALDGALADSARAKDLTFYGPPPPGGYFEGGYGGSGFAPRMNVVPGYAESDKEHYHARDALIRTDSSFTASAWAKPATLDQDMVVLSQDGTRGSGFTLGYDDAADRWAFRFTSSDVDNATTAARVLSAAAPAPDTWTHLTGVLDRSSGKVRLYVDGVLAGESAVPATWNAPGIFVLGAAKVNGARVHNFSGSIDVVRVHNRPLTATDIAALHSGTAAAAPVAEYLFDNPDLNDNLRNTGANADLSQPSGTPAFSPGFAGEALKLDVTPSVRPRAAGPLVSSTGSYSASAWVKLTDKTKYTSVFSQDGSRISAFHLRYSPDVDRWTFGVSDVDADTGKFQWAIGTSSPQADQWTHVTVVHDAVADTISLYVNGVLEKTSPVTGRIISTGPFHLGMHKQSGAYTAAFVGGIDDVRVYDGALTATEVADLFNTPVERARYTLDETGGTVAANSVDPVTSGTAYGGTMTWTGDNGHRAATFPGVSAHYGTASGAGPAASWSMENTLTDSSGNARDLVHSTSAGTVAPTYVIGRRGKGVQLDGTSQRLHRNAPVLTTTASYSVSAWVKLERDNGFFTIAAQDGARVTPFLLQYNDLDNRWSFSTTDGDRDNPNVTRANSVSLPKVNTWTHLLGVHDVTAGKIRLYVNGYLEAEAAFTAPWNSTGTFAVGRAKWNGSQVDFFPGIVDEVRTFPYALGAPDAHSLWNMLNDISAPRDATFRVDQSFTAAAWVRHSGYDGSARQAISFGTTGRYAPLLVGYRPEWKRWGVLTETTGGSTAVSKWLLSDNEAATYGDANGWVHLAVTYDSVRKRIRFYVNGVEQHTVPVDSTTVTKVTALSSPPANYAGKDLVLPAVARDLLIGRTTWEGVSADPWKGSLREVRVFTGVLPDSCDTSRWCTSQLMNQ</sequence>
<dbReference type="Gene3D" id="2.60.120.200">
    <property type="match status" value="4"/>
</dbReference>
<feature type="non-terminal residue" evidence="4">
    <location>
        <position position="1"/>
    </location>
</feature>
<evidence type="ECO:0000256" key="1">
    <source>
        <dbReference type="ARBA" id="ARBA00022729"/>
    </source>
</evidence>
<organism evidence="4 5">
    <name type="scientific">Actinokineospora xionganensis</name>
    <dbReference type="NCBI Taxonomy" id="2684470"/>
    <lineage>
        <taxon>Bacteria</taxon>
        <taxon>Bacillati</taxon>
        <taxon>Actinomycetota</taxon>
        <taxon>Actinomycetes</taxon>
        <taxon>Pseudonocardiales</taxon>
        <taxon>Pseudonocardiaceae</taxon>
        <taxon>Actinokineospora</taxon>
    </lineage>
</organism>
<keyword evidence="5" id="KW-1185">Reference proteome</keyword>
<dbReference type="PANTHER" id="PTHR46943:SF1">
    <property type="entry name" value="PENTRAXIN-RELATED PROTEIN PTX3"/>
    <property type="match status" value="1"/>
</dbReference>
<dbReference type="InterPro" id="IPR006558">
    <property type="entry name" value="LamG-like"/>
</dbReference>
<feature type="domain" description="LamG-like jellyroll fold" evidence="3">
    <location>
        <begin position="801"/>
        <end position="940"/>
    </location>
</feature>
<evidence type="ECO:0000313" key="4">
    <source>
        <dbReference type="EMBL" id="MBC6451733.1"/>
    </source>
</evidence>
<reference evidence="4 5" key="1">
    <citation type="submission" date="2020-06" db="EMBL/GenBank/DDBJ databases">
        <title>Actinokineospora xiongansis sp. nov., isolated from soil of Baiyangdian.</title>
        <authorList>
            <person name="Zhang X."/>
        </authorList>
    </citation>
    <scope>NUCLEOTIDE SEQUENCE [LARGE SCALE GENOMIC DNA]</scope>
    <source>
        <strain evidence="4 5">HBU206404</strain>
    </source>
</reference>
<dbReference type="PANTHER" id="PTHR46943">
    <property type="entry name" value="PENTRAXIN-RELATED PROTEIN PTX3"/>
    <property type="match status" value="1"/>
</dbReference>
<proteinExistence type="predicted"/>
<accession>A0ABR7LGY5</accession>
<gene>
    <name evidence="4" type="ORF">GPZ80_31805</name>
</gene>
<protein>
    <submittedName>
        <fullName evidence="4">LamG domain-containing protein</fullName>
    </submittedName>
</protein>
<dbReference type="InterPro" id="IPR013320">
    <property type="entry name" value="ConA-like_dom_sf"/>
</dbReference>
<dbReference type="Pfam" id="PF13385">
    <property type="entry name" value="Laminin_G_3"/>
    <property type="match status" value="4"/>
</dbReference>
<name>A0ABR7LGY5_9PSEU</name>
<dbReference type="Proteomes" id="UP000734823">
    <property type="component" value="Unassembled WGS sequence"/>
</dbReference>
<feature type="domain" description="LamG-like jellyroll fold" evidence="3">
    <location>
        <begin position="964"/>
        <end position="1131"/>
    </location>
</feature>
<dbReference type="SUPFAM" id="SSF49899">
    <property type="entry name" value="Concanavalin A-like lectins/glucanases"/>
    <property type="match status" value="4"/>
</dbReference>
<dbReference type="RefSeq" id="WP_187224797.1">
    <property type="nucleotide sequence ID" value="NZ_JABVED010000047.1"/>
</dbReference>
<dbReference type="EMBL" id="JABVED010000047">
    <property type="protein sequence ID" value="MBC6451733.1"/>
    <property type="molecule type" value="Genomic_DNA"/>
</dbReference>
<evidence type="ECO:0000256" key="2">
    <source>
        <dbReference type="ARBA" id="ARBA00023157"/>
    </source>
</evidence>
<evidence type="ECO:0000259" key="3">
    <source>
        <dbReference type="SMART" id="SM00560"/>
    </source>
</evidence>